<feature type="repeat" description="WD" evidence="3">
    <location>
        <begin position="170"/>
        <end position="203"/>
    </location>
</feature>
<organism evidence="4 5">
    <name type="scientific">Caenorhabditis auriculariae</name>
    <dbReference type="NCBI Taxonomy" id="2777116"/>
    <lineage>
        <taxon>Eukaryota</taxon>
        <taxon>Metazoa</taxon>
        <taxon>Ecdysozoa</taxon>
        <taxon>Nematoda</taxon>
        <taxon>Chromadorea</taxon>
        <taxon>Rhabditida</taxon>
        <taxon>Rhabditina</taxon>
        <taxon>Rhabditomorpha</taxon>
        <taxon>Rhabditoidea</taxon>
        <taxon>Rhabditidae</taxon>
        <taxon>Peloderinae</taxon>
        <taxon>Caenorhabditis</taxon>
    </lineage>
</organism>
<dbReference type="PANTHER" id="PTHR44006:SF1">
    <property type="entry name" value="U5 SMALL NUCLEAR RIBONUCLEOPROTEIN 40 KDA PROTEIN"/>
    <property type="match status" value="1"/>
</dbReference>
<dbReference type="PANTHER" id="PTHR44006">
    <property type="entry name" value="U5 SMALL NUCLEAR RIBONUCLEOPROTEIN 40 KDA PROTEIN"/>
    <property type="match status" value="1"/>
</dbReference>
<dbReference type="InterPro" id="IPR001680">
    <property type="entry name" value="WD40_rpt"/>
</dbReference>
<protein>
    <submittedName>
        <fullName evidence="4">Uncharacterized protein</fullName>
    </submittedName>
</protein>
<gene>
    <name evidence="4" type="ORF">CAUJ_LOCUS13345</name>
</gene>
<dbReference type="Pfam" id="PF00400">
    <property type="entry name" value="WD40"/>
    <property type="match status" value="7"/>
</dbReference>
<accession>A0A8S1HLF0</accession>
<proteinExistence type="predicted"/>
<dbReference type="InterPro" id="IPR036322">
    <property type="entry name" value="WD40_repeat_dom_sf"/>
</dbReference>
<evidence type="ECO:0000256" key="3">
    <source>
        <dbReference type="PROSITE-ProRule" id="PRU00221"/>
    </source>
</evidence>
<feature type="repeat" description="WD" evidence="3">
    <location>
        <begin position="78"/>
        <end position="119"/>
    </location>
</feature>
<dbReference type="GO" id="GO:0071013">
    <property type="term" value="C:catalytic step 2 spliceosome"/>
    <property type="evidence" value="ECO:0007669"/>
    <property type="project" value="TreeGrafter"/>
</dbReference>
<feature type="repeat" description="WD" evidence="3">
    <location>
        <begin position="266"/>
        <end position="296"/>
    </location>
</feature>
<sequence length="331" mass="37203">MQVQRYTSFDAYNRQIDHAKQLPRLSNLQAPIMLCNGHGGEIFTAQFSPDGSCFATAGYDNQIFLWNVYGDCENFAVLKGHTGSVMDLKFNTDSRLIFSAGTEHGVRVWDMETGACVRNAKAHKDIVNSVHPCRRGPQLFVSAGDDKLALVHDIRQKFPVKKYENKFPQTAVTFNDTSDQIFVGGIDNTIKAWDLRKDQIEYVLRGHNDTITDLVLSPDGRFILSNSMDCALKQWDVRPFTPSPSRLVNSFFGHQHNFEKNLLKCAWSPDGTRIASGSSDRYVYAWETASRRILYKLPGHHGSVNAVDFHPTEPILLSAGSDKRIFLGEIA</sequence>
<feature type="repeat" description="WD" evidence="3">
    <location>
        <begin position="297"/>
        <end position="331"/>
    </location>
</feature>
<evidence type="ECO:0000256" key="1">
    <source>
        <dbReference type="ARBA" id="ARBA00022574"/>
    </source>
</evidence>
<dbReference type="Gene3D" id="2.130.10.10">
    <property type="entry name" value="YVTN repeat-like/Quinoprotein amine dehydrogenase"/>
    <property type="match status" value="1"/>
</dbReference>
<dbReference type="InterPro" id="IPR052234">
    <property type="entry name" value="U5_snRNP_Component"/>
</dbReference>
<reference evidence="4" key="1">
    <citation type="submission" date="2020-10" db="EMBL/GenBank/DDBJ databases">
        <authorList>
            <person name="Kikuchi T."/>
        </authorList>
    </citation>
    <scope>NUCLEOTIDE SEQUENCE</scope>
    <source>
        <strain evidence="4">NKZ352</strain>
    </source>
</reference>
<dbReference type="PROSITE" id="PS50082">
    <property type="entry name" value="WD_REPEATS_2"/>
    <property type="match status" value="6"/>
</dbReference>
<dbReference type="Proteomes" id="UP000835052">
    <property type="component" value="Unassembled WGS sequence"/>
</dbReference>
<keyword evidence="5" id="KW-1185">Reference proteome</keyword>
<feature type="repeat" description="WD" evidence="3">
    <location>
        <begin position="204"/>
        <end position="238"/>
    </location>
</feature>
<keyword evidence="1 3" id="KW-0853">WD repeat</keyword>
<evidence type="ECO:0000313" key="5">
    <source>
        <dbReference type="Proteomes" id="UP000835052"/>
    </source>
</evidence>
<feature type="repeat" description="WD" evidence="3">
    <location>
        <begin position="35"/>
        <end position="68"/>
    </location>
</feature>
<dbReference type="SUPFAM" id="SSF50978">
    <property type="entry name" value="WD40 repeat-like"/>
    <property type="match status" value="1"/>
</dbReference>
<dbReference type="InterPro" id="IPR015943">
    <property type="entry name" value="WD40/YVTN_repeat-like_dom_sf"/>
</dbReference>
<dbReference type="OrthoDB" id="1068471at2759"/>
<comment type="caution">
    <text evidence="4">The sequence shown here is derived from an EMBL/GenBank/DDBJ whole genome shotgun (WGS) entry which is preliminary data.</text>
</comment>
<dbReference type="EMBL" id="CAJGYM010000094">
    <property type="protein sequence ID" value="CAD6197436.1"/>
    <property type="molecule type" value="Genomic_DNA"/>
</dbReference>
<dbReference type="AlphaFoldDB" id="A0A8S1HLF0"/>
<dbReference type="CDD" id="cd00200">
    <property type="entry name" value="WD40"/>
    <property type="match status" value="1"/>
</dbReference>
<name>A0A8S1HLF0_9PELO</name>
<keyword evidence="2" id="KW-0677">Repeat</keyword>
<dbReference type="SMART" id="SM00320">
    <property type="entry name" value="WD40"/>
    <property type="match status" value="7"/>
</dbReference>
<dbReference type="PROSITE" id="PS50294">
    <property type="entry name" value="WD_REPEATS_REGION"/>
    <property type="match status" value="4"/>
</dbReference>
<evidence type="ECO:0000256" key="2">
    <source>
        <dbReference type="ARBA" id="ARBA00022737"/>
    </source>
</evidence>
<dbReference type="GO" id="GO:0003723">
    <property type="term" value="F:RNA binding"/>
    <property type="evidence" value="ECO:0007669"/>
    <property type="project" value="TreeGrafter"/>
</dbReference>
<evidence type="ECO:0000313" key="4">
    <source>
        <dbReference type="EMBL" id="CAD6197436.1"/>
    </source>
</evidence>